<proteinExistence type="predicted"/>
<evidence type="ECO:0000313" key="1">
    <source>
        <dbReference type="EMBL" id="CCO91996.1"/>
    </source>
</evidence>
<gene>
    <name evidence="1" type="ORF">BN437_0015</name>
</gene>
<reference evidence="1 2" key="1">
    <citation type="submission" date="2012-11" db="EMBL/GenBank/DDBJ databases">
        <authorList>
            <person name="Linke B."/>
        </authorList>
    </citation>
    <scope>NUCLEOTIDE SEQUENCE [LARGE SCALE GENOMIC DNA]</scope>
    <source>
        <strain evidence="2">CFBP 1232</strain>
    </source>
</reference>
<name>A0A831EI95_ERWAM</name>
<accession>A0A831EI95</accession>
<evidence type="ECO:0000313" key="2">
    <source>
        <dbReference type="Proteomes" id="UP000013111"/>
    </source>
</evidence>
<dbReference type="AlphaFoldDB" id="A0A831EI95"/>
<dbReference type="EMBL" id="CAPB01000001">
    <property type="protein sequence ID" value="CCO91996.1"/>
    <property type="molecule type" value="Genomic_DNA"/>
</dbReference>
<sequence length="30" mass="3460">MQRIVIGGKQRIVNLPNALEGKVEKWQLKI</sequence>
<reference evidence="1 2" key="2">
    <citation type="submission" date="2013-04" db="EMBL/GenBank/DDBJ databases">
        <title>Comparative genomics of 12 strains of Erwinia amylovora identifies a pan-genome with a large conserved core and provides insights into host specificity.</title>
        <authorList>
            <person name="Mann R.A."/>
            <person name="Smits T.H.M."/>
            <person name="Buehlmann A."/>
            <person name="Blom J."/>
            <person name="Goesmann A."/>
            <person name="Frey J.E."/>
            <person name="Plummer K.M."/>
            <person name="Beer S.V."/>
            <person name="Luck J."/>
            <person name="Duffy B."/>
            <person name="Rodoni B."/>
        </authorList>
    </citation>
    <scope>NUCLEOTIDE SEQUENCE [LARGE SCALE GENOMIC DNA]</scope>
    <source>
        <strain evidence="2">CFBP 1232</strain>
    </source>
</reference>
<organism evidence="1 2">
    <name type="scientific">Erwinia amylovora NBRC 12687 = CFBP 1232</name>
    <dbReference type="NCBI Taxonomy" id="1219359"/>
    <lineage>
        <taxon>Bacteria</taxon>
        <taxon>Pseudomonadati</taxon>
        <taxon>Pseudomonadota</taxon>
        <taxon>Gammaproteobacteria</taxon>
        <taxon>Enterobacterales</taxon>
        <taxon>Erwiniaceae</taxon>
        <taxon>Erwinia</taxon>
    </lineage>
</organism>
<protein>
    <submittedName>
        <fullName evidence="1">Uncharacterized protein</fullName>
    </submittedName>
</protein>
<comment type="caution">
    <text evidence="1">The sequence shown here is derived from an EMBL/GenBank/DDBJ whole genome shotgun (WGS) entry which is preliminary data.</text>
</comment>
<dbReference type="Proteomes" id="UP000013111">
    <property type="component" value="Unassembled WGS sequence"/>
</dbReference>